<evidence type="ECO:0000313" key="17">
    <source>
        <dbReference type="Proteomes" id="UP000050482"/>
    </source>
</evidence>
<dbReference type="SUPFAM" id="SSF49503">
    <property type="entry name" value="Cupredoxins"/>
    <property type="match status" value="1"/>
</dbReference>
<dbReference type="SUPFAM" id="SSF81464">
    <property type="entry name" value="Cytochrome c oxidase subunit II-like, transmembrane region"/>
    <property type="match status" value="1"/>
</dbReference>
<evidence type="ECO:0000256" key="8">
    <source>
        <dbReference type="ARBA" id="ARBA00022982"/>
    </source>
</evidence>
<keyword evidence="11 12" id="KW-0472">Membrane</keyword>
<evidence type="ECO:0000259" key="14">
    <source>
        <dbReference type="PROSITE" id="PS50857"/>
    </source>
</evidence>
<evidence type="ECO:0000256" key="11">
    <source>
        <dbReference type="ARBA" id="ARBA00023136"/>
    </source>
</evidence>
<evidence type="ECO:0000256" key="12">
    <source>
        <dbReference type="PIRNR" id="PIRNR000292"/>
    </source>
</evidence>
<evidence type="ECO:0000256" key="4">
    <source>
        <dbReference type="ARBA" id="ARBA00022475"/>
    </source>
</evidence>
<evidence type="ECO:0000313" key="16">
    <source>
        <dbReference type="EMBL" id="KPV42620.1"/>
    </source>
</evidence>
<keyword evidence="3 12" id="KW-0813">Transport</keyword>
<evidence type="ECO:0000256" key="6">
    <source>
        <dbReference type="ARBA" id="ARBA00022692"/>
    </source>
</evidence>
<keyword evidence="17" id="KW-1185">Reference proteome</keyword>
<dbReference type="STRING" id="471514.AN477_16745"/>
<name>A0A0P9CSK6_9BACL</name>
<dbReference type="InterPro" id="IPR006333">
    <property type="entry name" value="Cyt_o_ubiquinol_oxidase_su2"/>
</dbReference>
<keyword evidence="7" id="KW-0732">Signal</keyword>
<feature type="transmembrane region" description="Helical" evidence="13">
    <location>
        <begin position="45"/>
        <end position="69"/>
    </location>
</feature>
<dbReference type="PANTHER" id="PTHR22888">
    <property type="entry name" value="CYTOCHROME C OXIDASE, SUBUNIT II"/>
    <property type="match status" value="1"/>
</dbReference>
<dbReference type="CDD" id="cd04212">
    <property type="entry name" value="CuRO_UO_II"/>
    <property type="match status" value="1"/>
</dbReference>
<dbReference type="EC" id="1.10.3.-" evidence="12"/>
<keyword evidence="6 13" id="KW-0812">Transmembrane</keyword>
<feature type="domain" description="Cytochrome oxidase subunit II copper A binding" evidence="14">
    <location>
        <begin position="124"/>
        <end position="236"/>
    </location>
</feature>
<dbReference type="PROSITE" id="PS51257">
    <property type="entry name" value="PROKAR_LIPOPROTEIN"/>
    <property type="match status" value="1"/>
</dbReference>
<feature type="domain" description="Cytochrome oxidase subunit II transmembrane region profile" evidence="15">
    <location>
        <begin position="23"/>
        <end position="121"/>
    </location>
</feature>
<feature type="transmembrane region" description="Helical" evidence="13">
    <location>
        <begin position="90"/>
        <end position="111"/>
    </location>
</feature>
<dbReference type="InterPro" id="IPR011759">
    <property type="entry name" value="Cyt_c_oxidase_su2_TM_dom"/>
</dbReference>
<dbReference type="GO" id="GO:0042773">
    <property type="term" value="P:ATP synthesis coupled electron transport"/>
    <property type="evidence" value="ECO:0007669"/>
    <property type="project" value="TreeGrafter"/>
</dbReference>
<dbReference type="GO" id="GO:0016682">
    <property type="term" value="F:oxidoreductase activity, acting on diphenols and related substances as donors, oxygen as acceptor"/>
    <property type="evidence" value="ECO:0007669"/>
    <property type="project" value="InterPro"/>
</dbReference>
<proteinExistence type="inferred from homology"/>
<evidence type="ECO:0000256" key="13">
    <source>
        <dbReference type="SAM" id="Phobius"/>
    </source>
</evidence>
<dbReference type="PANTHER" id="PTHR22888:SF18">
    <property type="entry name" value="CYTOCHROME BO(3) UBIQUINOL OXIDASE SUBUNIT 2"/>
    <property type="match status" value="1"/>
</dbReference>
<dbReference type="Pfam" id="PF00116">
    <property type="entry name" value="COX2"/>
    <property type="match status" value="1"/>
</dbReference>
<evidence type="ECO:0000259" key="15">
    <source>
        <dbReference type="PROSITE" id="PS50999"/>
    </source>
</evidence>
<keyword evidence="8 12" id="KW-0249">Electron transport</keyword>
<evidence type="ECO:0000256" key="3">
    <source>
        <dbReference type="ARBA" id="ARBA00022448"/>
    </source>
</evidence>
<keyword evidence="9 13" id="KW-1133">Transmembrane helix</keyword>
<dbReference type="GO" id="GO:0005886">
    <property type="term" value="C:plasma membrane"/>
    <property type="evidence" value="ECO:0007669"/>
    <property type="project" value="UniProtKB-SubCell"/>
</dbReference>
<comment type="similarity">
    <text evidence="2 12">Belongs to the cytochrome c oxidase subunit 2 family.</text>
</comment>
<organism evidence="16 17">
    <name type="scientific">Alicyclobacillus ferrooxydans</name>
    <dbReference type="NCBI Taxonomy" id="471514"/>
    <lineage>
        <taxon>Bacteria</taxon>
        <taxon>Bacillati</taxon>
        <taxon>Bacillota</taxon>
        <taxon>Bacilli</taxon>
        <taxon>Bacillales</taxon>
        <taxon>Alicyclobacillaceae</taxon>
        <taxon>Alicyclobacillus</taxon>
    </lineage>
</organism>
<keyword evidence="5 12" id="KW-0679">Respiratory chain</keyword>
<dbReference type="Gene3D" id="2.60.40.420">
    <property type="entry name" value="Cupredoxins - blue copper proteins"/>
    <property type="match status" value="1"/>
</dbReference>
<keyword evidence="4 12" id="KW-1003">Cell membrane</keyword>
<comment type="function">
    <text evidence="12">Catalyzes quinol oxidation with the concomitant reduction of oxygen to water. Subunit II transfers the electrons from a quinol to the binuclear center of the catalytic subunit I.</text>
</comment>
<dbReference type="RefSeq" id="WP_083486372.1">
    <property type="nucleotide sequence ID" value="NZ_LJCO01000072.1"/>
</dbReference>
<reference evidence="16 17" key="1">
    <citation type="submission" date="2015-09" db="EMBL/GenBank/DDBJ databases">
        <title>Draft genome sequence of Alicyclobacillus ferrooxydans DSM 22381.</title>
        <authorList>
            <person name="Hemp J."/>
        </authorList>
    </citation>
    <scope>NUCLEOTIDE SEQUENCE [LARGE SCALE GENOMIC DNA]</scope>
    <source>
        <strain evidence="16 17">TC-34</strain>
    </source>
</reference>
<dbReference type="GO" id="GO:0004129">
    <property type="term" value="F:cytochrome-c oxidase activity"/>
    <property type="evidence" value="ECO:0007669"/>
    <property type="project" value="UniProtKB-UniRule"/>
</dbReference>
<accession>A0A0P9CSK6</accession>
<evidence type="ECO:0000256" key="2">
    <source>
        <dbReference type="ARBA" id="ARBA00007866"/>
    </source>
</evidence>
<dbReference type="EMBL" id="LJCO01000072">
    <property type="protein sequence ID" value="KPV42620.1"/>
    <property type="molecule type" value="Genomic_DNA"/>
</dbReference>
<evidence type="ECO:0000256" key="5">
    <source>
        <dbReference type="ARBA" id="ARBA00022660"/>
    </source>
</evidence>
<dbReference type="InterPro" id="IPR034227">
    <property type="entry name" value="CuRO_UO_II"/>
</dbReference>
<comment type="subcellular location">
    <subcellularLocation>
        <location evidence="1">Cell membrane</location>
        <topology evidence="1">Multi-pass membrane protein</topology>
    </subcellularLocation>
</comment>
<protein>
    <recommendedName>
        <fullName evidence="12">Quinol oxidase subunit 2</fullName>
        <ecNumber evidence="12">1.10.3.-</ecNumber>
    </recommendedName>
</protein>
<dbReference type="PATRIC" id="fig|471514.4.peg.1207"/>
<dbReference type="InterPro" id="IPR008972">
    <property type="entry name" value="Cupredoxin"/>
</dbReference>
<dbReference type="InterPro" id="IPR045187">
    <property type="entry name" value="CcO_II"/>
</dbReference>
<dbReference type="Gene3D" id="1.10.287.90">
    <property type="match status" value="1"/>
</dbReference>
<comment type="catalytic activity">
    <reaction evidence="12">
        <text>2 a quinol + O2 = 2 a quinone + 2 H2O</text>
        <dbReference type="Rhea" id="RHEA:55376"/>
        <dbReference type="ChEBI" id="CHEBI:15377"/>
        <dbReference type="ChEBI" id="CHEBI:15379"/>
        <dbReference type="ChEBI" id="CHEBI:24646"/>
        <dbReference type="ChEBI" id="CHEBI:132124"/>
    </reaction>
</comment>
<dbReference type="InterPro" id="IPR002429">
    <property type="entry name" value="CcO_II-like_C"/>
</dbReference>
<comment type="caution">
    <text evidence="16">The sequence shown here is derived from an EMBL/GenBank/DDBJ whole genome shotgun (WGS) entry which is preliminary data.</text>
</comment>
<keyword evidence="10 12" id="KW-0560">Oxidoreductase</keyword>
<dbReference type="GO" id="GO:0005507">
    <property type="term" value="F:copper ion binding"/>
    <property type="evidence" value="ECO:0007669"/>
    <property type="project" value="InterPro"/>
</dbReference>
<dbReference type="PROSITE" id="PS50999">
    <property type="entry name" value="COX2_TM"/>
    <property type="match status" value="1"/>
</dbReference>
<dbReference type="PIRSF" id="PIRSF000292">
    <property type="entry name" value="Ubi_od_II"/>
    <property type="match status" value="1"/>
</dbReference>
<evidence type="ECO:0000256" key="1">
    <source>
        <dbReference type="ARBA" id="ARBA00004651"/>
    </source>
</evidence>
<dbReference type="AlphaFoldDB" id="A0A0P9CSK6"/>
<sequence>MNKPFWTKWRHLMFVLLVPLVTSGCGERYLVLNPAGPVARIEQRLIILTIVMVLIVVIPVIILTAVIVARYRDRPDRTAPYMPEWSESKVLEVVWWGIPIVIIGIIGTFTVRDTFRLVKPQLPEAPLTIQVTSLNWKWLFQYPDQNIATVNYCKIPTNRPVEFVLTSDAPMNSFWVPQLGGQEYTMPGMAMRLWLQADKPGVYFGHGANFTGKGYAKMAFDVVATDAQGFDQWTKQVKASAPPLTKQGYKNLTTKQDIVGKQEFSSFPPGMFEADIRINGGMYMKHQLKEATD</sequence>
<evidence type="ECO:0000256" key="10">
    <source>
        <dbReference type="ARBA" id="ARBA00023002"/>
    </source>
</evidence>
<dbReference type="InterPro" id="IPR036257">
    <property type="entry name" value="Cyt_c_oxidase_su2_TM_sf"/>
</dbReference>
<evidence type="ECO:0000256" key="7">
    <source>
        <dbReference type="ARBA" id="ARBA00022729"/>
    </source>
</evidence>
<gene>
    <name evidence="16" type="ORF">AN477_16745</name>
</gene>
<dbReference type="PROSITE" id="PS50857">
    <property type="entry name" value="COX2_CUA"/>
    <property type="match status" value="1"/>
</dbReference>
<evidence type="ECO:0000256" key="9">
    <source>
        <dbReference type="ARBA" id="ARBA00022989"/>
    </source>
</evidence>
<dbReference type="Proteomes" id="UP000050482">
    <property type="component" value="Unassembled WGS sequence"/>
</dbReference>